<dbReference type="EMBL" id="CP019645">
    <property type="protein sequence ID" value="AQQ60352.1"/>
    <property type="molecule type" value="Genomic_DNA"/>
</dbReference>
<evidence type="ECO:0000313" key="1">
    <source>
        <dbReference type="EMBL" id="AQQ60352.1"/>
    </source>
</evidence>
<dbReference type="AlphaFoldDB" id="A0A1Q2LK36"/>
<gene>
    <name evidence="1" type="ORF">XJ32_09915</name>
</gene>
<accession>A0A1Q2LK36</accession>
<dbReference type="Proteomes" id="UP000188298">
    <property type="component" value="Chromosome"/>
</dbReference>
<dbReference type="KEGG" id="hbl:XJ32_09915"/>
<sequence>MFLSYNNKNLKRLCMHRILLLLFFSLFVLYANENTQRKYNQNKTWKNIDASEVLEKNTKKLEAYYKQVDKQSNERNFVRFNGKKIVSHTAFSKMNLGQMHGYHTYVILSMFYIEWISQHNDLDGVSVGGILADEFGDKKAKVRYFKFAQRYYSALHEIGKGGKVFSYCAAPYLTSCILIGIDEAW</sequence>
<protein>
    <submittedName>
        <fullName evidence="1">Uncharacterized protein</fullName>
    </submittedName>
</protein>
<evidence type="ECO:0000313" key="2">
    <source>
        <dbReference type="Proteomes" id="UP000188298"/>
    </source>
</evidence>
<organism evidence="1 2">
    <name type="scientific">Helicobacter bilis</name>
    <dbReference type="NCBI Taxonomy" id="37372"/>
    <lineage>
        <taxon>Bacteria</taxon>
        <taxon>Pseudomonadati</taxon>
        <taxon>Campylobacterota</taxon>
        <taxon>Epsilonproteobacteria</taxon>
        <taxon>Campylobacterales</taxon>
        <taxon>Helicobacteraceae</taxon>
        <taxon>Helicobacter</taxon>
    </lineage>
</organism>
<name>A0A1Q2LK36_9HELI</name>
<reference evidence="1 2" key="1">
    <citation type="submission" date="2017-02" db="EMBL/GenBank/DDBJ databases">
        <title>Whole genome sequencing of Helicobacter bilis strain AAQJH.</title>
        <authorList>
            <person name="Conlan S."/>
            <person name="Thomas P.J."/>
            <person name="Mullikin J."/>
            <person name="Palmore T.N."/>
            <person name="Frank K.M."/>
            <person name="Segre J.A."/>
        </authorList>
    </citation>
    <scope>NUCLEOTIDE SEQUENCE [LARGE SCALE GENOMIC DNA]</scope>
    <source>
        <strain evidence="1 2">AAQJH</strain>
    </source>
</reference>
<proteinExistence type="predicted"/>